<keyword evidence="1" id="KW-0647">Proteasome</keyword>
<evidence type="ECO:0000313" key="1">
    <source>
        <dbReference type="EMBL" id="MBM3226342.1"/>
    </source>
</evidence>
<dbReference type="Pfam" id="PF03136">
    <property type="entry name" value="Pup_ligase"/>
    <property type="match status" value="1"/>
</dbReference>
<dbReference type="Proteomes" id="UP000712673">
    <property type="component" value="Unassembled WGS sequence"/>
</dbReference>
<dbReference type="EMBL" id="VGLS01000874">
    <property type="protein sequence ID" value="MBM3226342.1"/>
    <property type="molecule type" value="Genomic_DNA"/>
</dbReference>
<reference evidence="1" key="1">
    <citation type="submission" date="2019-03" db="EMBL/GenBank/DDBJ databases">
        <title>Lake Tanganyika Metagenome-Assembled Genomes (MAGs).</title>
        <authorList>
            <person name="Tran P."/>
        </authorList>
    </citation>
    <scope>NUCLEOTIDE SEQUENCE</scope>
    <source>
        <strain evidence="1">K_DeepCast_65m_m2_066</strain>
    </source>
</reference>
<dbReference type="GO" id="GO:0010498">
    <property type="term" value="P:proteasomal protein catabolic process"/>
    <property type="evidence" value="ECO:0007669"/>
    <property type="project" value="InterPro"/>
</dbReference>
<dbReference type="InterPro" id="IPR004347">
    <property type="entry name" value="Pup_ligase/deamidase"/>
</dbReference>
<evidence type="ECO:0000313" key="2">
    <source>
        <dbReference type="Proteomes" id="UP000712673"/>
    </source>
</evidence>
<comment type="caution">
    <text evidence="1">The sequence shown here is derived from an EMBL/GenBank/DDBJ whole genome shotgun (WGS) entry which is preliminary data.</text>
</comment>
<organism evidence="1 2">
    <name type="scientific">Tectimicrobiota bacterium</name>
    <dbReference type="NCBI Taxonomy" id="2528274"/>
    <lineage>
        <taxon>Bacteria</taxon>
        <taxon>Pseudomonadati</taxon>
        <taxon>Nitrospinota/Tectimicrobiota group</taxon>
        <taxon>Candidatus Tectimicrobiota</taxon>
    </lineage>
</organism>
<dbReference type="AlphaFoldDB" id="A0A937W775"/>
<gene>
    <name evidence="1" type="ORF">FJZ47_21475</name>
</gene>
<feature type="non-terminal residue" evidence="1">
    <location>
        <position position="60"/>
    </location>
</feature>
<sequence>MALPKIIGSETEYGLVVQNDPDFDSIATSLLLVNSYNADQGLRLLWDYDQEDPLVDARGF</sequence>
<proteinExistence type="predicted"/>
<protein>
    <submittedName>
        <fullName evidence="1">Proteasome accessory factor PafA2</fullName>
    </submittedName>
</protein>
<dbReference type="GO" id="GO:0000502">
    <property type="term" value="C:proteasome complex"/>
    <property type="evidence" value="ECO:0007669"/>
    <property type="project" value="UniProtKB-KW"/>
</dbReference>
<dbReference type="GO" id="GO:0019941">
    <property type="term" value="P:modification-dependent protein catabolic process"/>
    <property type="evidence" value="ECO:0007669"/>
    <property type="project" value="InterPro"/>
</dbReference>
<name>A0A937W775_UNCTE</name>
<accession>A0A937W775</accession>